<evidence type="ECO:0000313" key="2">
    <source>
        <dbReference type="Proteomes" id="UP000805841"/>
    </source>
</evidence>
<comment type="caution">
    <text evidence="1">The sequence shown here is derived from an EMBL/GenBank/DDBJ whole genome shotgun (WGS) entry which is preliminary data.</text>
</comment>
<proteinExistence type="predicted"/>
<keyword evidence="2" id="KW-1185">Reference proteome</keyword>
<protein>
    <submittedName>
        <fullName evidence="1">Uncharacterized protein</fullName>
    </submittedName>
</protein>
<sequence>MQMLQWLPSQKADRFEGTGKNACARVLNAGQAGVRLATSWRSAPPILTKPWWALLRQVNGYIGTAANG</sequence>
<evidence type="ECO:0000313" key="1">
    <source>
        <dbReference type="EMBL" id="MBD1598829.1"/>
    </source>
</evidence>
<dbReference type="RefSeq" id="WP_190419546.1">
    <property type="nucleotide sequence ID" value="NZ_JAAOCA010000009.1"/>
</dbReference>
<name>A0ABR7Z087_9PSED</name>
<gene>
    <name evidence="1" type="ORF">HAQ05_08940</name>
</gene>
<dbReference type="Proteomes" id="UP000805841">
    <property type="component" value="Unassembled WGS sequence"/>
</dbReference>
<reference evidence="1 2" key="1">
    <citation type="journal article" date="2020" name="Insects">
        <title>Bacteria Belonging to Pseudomonas typographi sp. nov. from the Bark Beetle Ips typographus Have Genomic Potential to Aid in the Host Ecology.</title>
        <authorList>
            <person name="Peral-Aranega E."/>
            <person name="Saati-Santamaria Z."/>
            <person name="Kolarik M."/>
            <person name="Rivas R."/>
            <person name="Garcia-Fraile P."/>
        </authorList>
    </citation>
    <scope>NUCLEOTIDE SEQUENCE [LARGE SCALE GENOMIC DNA]</scope>
    <source>
        <strain evidence="1 2">CA3A</strain>
    </source>
</reference>
<accession>A0ABR7Z087</accession>
<dbReference type="EMBL" id="JAAOCA010000009">
    <property type="protein sequence ID" value="MBD1598829.1"/>
    <property type="molecule type" value="Genomic_DNA"/>
</dbReference>
<organism evidence="1 2">
    <name type="scientific">Pseudomonas typographi</name>
    <dbReference type="NCBI Taxonomy" id="2715964"/>
    <lineage>
        <taxon>Bacteria</taxon>
        <taxon>Pseudomonadati</taxon>
        <taxon>Pseudomonadota</taxon>
        <taxon>Gammaproteobacteria</taxon>
        <taxon>Pseudomonadales</taxon>
        <taxon>Pseudomonadaceae</taxon>
        <taxon>Pseudomonas</taxon>
    </lineage>
</organism>